<comment type="catalytic activity">
    <reaction evidence="1">
        <text>Random endo-hydrolysis of N-acetyl-beta-D-glucosaminide (1-&gt;4)-beta-linkages in chitin and chitodextrins.</text>
        <dbReference type="EC" id="3.2.1.14"/>
    </reaction>
</comment>
<evidence type="ECO:0000256" key="11">
    <source>
        <dbReference type="ARBA" id="ARBA00023295"/>
    </source>
</evidence>
<dbReference type="InterPro" id="IPR018392">
    <property type="entry name" value="LysM"/>
</dbReference>
<organism evidence="17 18">
    <name type="scientific">Cladorrhinum samala</name>
    <dbReference type="NCBI Taxonomy" id="585594"/>
    <lineage>
        <taxon>Eukaryota</taxon>
        <taxon>Fungi</taxon>
        <taxon>Dikarya</taxon>
        <taxon>Ascomycota</taxon>
        <taxon>Pezizomycotina</taxon>
        <taxon>Sordariomycetes</taxon>
        <taxon>Sordariomycetidae</taxon>
        <taxon>Sordariales</taxon>
        <taxon>Podosporaceae</taxon>
        <taxon>Cladorrhinum</taxon>
    </lineage>
</organism>
<accession>A0AAV9HX61</accession>
<evidence type="ECO:0000256" key="14">
    <source>
        <dbReference type="SAM" id="SignalP"/>
    </source>
</evidence>
<evidence type="ECO:0000256" key="10">
    <source>
        <dbReference type="ARBA" id="ARBA00023277"/>
    </source>
</evidence>
<comment type="caution">
    <text evidence="17">The sequence shown here is derived from an EMBL/GenBank/DDBJ whole genome shotgun (WGS) entry which is preliminary data.</text>
</comment>
<proteinExistence type="inferred from homology"/>
<dbReference type="SMART" id="SM00636">
    <property type="entry name" value="Glyco_18"/>
    <property type="match status" value="1"/>
</dbReference>
<dbReference type="GO" id="GO:0008061">
    <property type="term" value="F:chitin binding"/>
    <property type="evidence" value="ECO:0007669"/>
    <property type="project" value="UniProtKB-KW"/>
</dbReference>
<dbReference type="InterPro" id="IPR017853">
    <property type="entry name" value="GH"/>
</dbReference>
<dbReference type="EMBL" id="MU864940">
    <property type="protein sequence ID" value="KAK4465311.1"/>
    <property type="molecule type" value="Genomic_DNA"/>
</dbReference>
<dbReference type="InterPro" id="IPR001223">
    <property type="entry name" value="Glyco_hydro18_cat"/>
</dbReference>
<keyword evidence="8" id="KW-0146">Chitin degradation</keyword>
<evidence type="ECO:0000256" key="4">
    <source>
        <dbReference type="ARBA" id="ARBA00012729"/>
    </source>
</evidence>
<dbReference type="InterPro" id="IPR011583">
    <property type="entry name" value="Chitinase_II/V-like_cat"/>
</dbReference>
<gene>
    <name evidence="17" type="ORF">QBC42DRAFT_313482</name>
</gene>
<evidence type="ECO:0000256" key="9">
    <source>
        <dbReference type="ARBA" id="ARBA00023026"/>
    </source>
</evidence>
<dbReference type="SUPFAM" id="SSF54106">
    <property type="entry name" value="LysM domain"/>
    <property type="match status" value="2"/>
</dbReference>
<feature type="domain" description="LysM" evidence="15">
    <location>
        <begin position="363"/>
        <end position="411"/>
    </location>
</feature>
<keyword evidence="6" id="KW-0147">Chitin-binding</keyword>
<sequence>MFGSRLFALWVPLLGLAAAQALDGPDADGLVREWEEANARTPAKPVLCPVPCSESGTDPARWSVFSDAAHLALCNETLLFSVNVFTEIEDEHTKAGIRACKADLSVPTSAKRDEKTCRHGTQVESKSKAYALSHGQASDASSQRDIEAAGRQVSNYVATLDASCDVPTIAFASSGSAAIGFYAGAQVRQQGVPSKILQKFLAGIAKGPGITASTVIELCDSDAATGSDYVVGIVASTDSDLPFIQKAVKTWANGKCVSEGTGDVKVWDEIELLIPALDATPGGDASITVSRIQARADCTTTTIVSGDWCARVAQRCGISEDQLVSFNSRPLFCNTLMPGEKVCCSPGTLPDLTPKPNPDGSCFTYTTVAGDSCSAIAAAHSLTTARIEELNRNTWGWNGCGRLWVGVNLCLSTGAAPFPAPVANAVCGPTVPGTLKPADSSVNISTLNPCPINACCNVWGQCGITEEYCLVTPADTGAPGSSAPNTNSCISNCGLNIIKGQKPTEAERVSVAYFAAWNHQRPCLNMHVDEIDKTKYTHVHFAFGSVTPTFGINVSAVQDEFDRFKNMTGIKKILSFGGWENSAAAESRAILRDAFRSGNRAIFRQNVVDFVNAHGLDGVDFDWEYPGAADLPGNDGSQGADYRITLLQIKTLLRPTGQTVSFAAPASYYYLKNYPVSAFASFVDYVVYMTYDLHGQWDAGSSGVTTSCPTGRCLRSHVDWPETRLALAMITKAGMPSNKVVVGLASYGRTFKMAQAGCTGPTCQFTGTATQSEAAPGRCTRTRGYLANAEINEIIAAGGKIQQWSTAFENYLVYNDTEWVGYTSESTKGNRGAFIRNSNMLGTADWSVDLQSF</sequence>
<dbReference type="InterPro" id="IPR001579">
    <property type="entry name" value="Glyco_hydro_18_chit_AS"/>
</dbReference>
<dbReference type="GO" id="GO:0008843">
    <property type="term" value="F:endochitinase activity"/>
    <property type="evidence" value="ECO:0007669"/>
    <property type="project" value="UniProtKB-EC"/>
</dbReference>
<keyword evidence="7 13" id="KW-0378">Hydrolase</keyword>
<feature type="domain" description="GH18" evidence="16">
    <location>
        <begin position="508"/>
        <end position="853"/>
    </location>
</feature>
<dbReference type="CDD" id="cd02878">
    <property type="entry name" value="GH18_zymocin_alpha"/>
    <property type="match status" value="1"/>
</dbReference>
<name>A0AAV9HX61_9PEZI</name>
<dbReference type="SMART" id="SM00257">
    <property type="entry name" value="LysM"/>
    <property type="match status" value="2"/>
</dbReference>
<evidence type="ECO:0000256" key="2">
    <source>
        <dbReference type="ARBA" id="ARBA00004613"/>
    </source>
</evidence>
<evidence type="ECO:0000313" key="18">
    <source>
        <dbReference type="Proteomes" id="UP001321749"/>
    </source>
</evidence>
<feature type="domain" description="LysM" evidence="15">
    <location>
        <begin position="299"/>
        <end position="344"/>
    </location>
</feature>
<keyword evidence="5" id="KW-0964">Secreted</keyword>
<dbReference type="Gene3D" id="3.10.50.10">
    <property type="match status" value="1"/>
</dbReference>
<dbReference type="InterPro" id="IPR036779">
    <property type="entry name" value="LysM_dom_sf"/>
</dbReference>
<dbReference type="Pfam" id="PF00704">
    <property type="entry name" value="Glyco_hydro_18"/>
    <property type="match status" value="1"/>
</dbReference>
<dbReference type="Pfam" id="PF01476">
    <property type="entry name" value="LysM"/>
    <property type="match status" value="2"/>
</dbReference>
<feature type="chain" id="PRO_5043956416" description="chitinase" evidence="14">
    <location>
        <begin position="22"/>
        <end position="853"/>
    </location>
</feature>
<evidence type="ECO:0000256" key="12">
    <source>
        <dbReference type="ARBA" id="ARBA00023326"/>
    </source>
</evidence>
<dbReference type="GO" id="GO:0006032">
    <property type="term" value="P:chitin catabolic process"/>
    <property type="evidence" value="ECO:0007669"/>
    <property type="project" value="UniProtKB-KW"/>
</dbReference>
<evidence type="ECO:0000259" key="15">
    <source>
        <dbReference type="PROSITE" id="PS51782"/>
    </source>
</evidence>
<protein>
    <recommendedName>
        <fullName evidence="4">chitinase</fullName>
        <ecNumber evidence="4">3.2.1.14</ecNumber>
    </recommendedName>
</protein>
<evidence type="ECO:0000256" key="8">
    <source>
        <dbReference type="ARBA" id="ARBA00023024"/>
    </source>
</evidence>
<keyword evidence="11 13" id="KW-0326">Glycosidase</keyword>
<dbReference type="PANTHER" id="PTHR47700:SF2">
    <property type="entry name" value="CHITINASE"/>
    <property type="match status" value="1"/>
</dbReference>
<evidence type="ECO:0000256" key="6">
    <source>
        <dbReference type="ARBA" id="ARBA00022669"/>
    </source>
</evidence>
<feature type="signal peptide" evidence="14">
    <location>
        <begin position="1"/>
        <end position="21"/>
    </location>
</feature>
<evidence type="ECO:0000259" key="16">
    <source>
        <dbReference type="PROSITE" id="PS51910"/>
    </source>
</evidence>
<comment type="similarity">
    <text evidence="3">Belongs to the glycosyl hydrolase 18 family. Chitinase class V subfamily.</text>
</comment>
<keyword evidence="14" id="KW-0732">Signal</keyword>
<keyword evidence="18" id="KW-1185">Reference proteome</keyword>
<keyword evidence="10" id="KW-0119">Carbohydrate metabolism</keyword>
<dbReference type="CDD" id="cd00118">
    <property type="entry name" value="LysM"/>
    <property type="match status" value="1"/>
</dbReference>
<dbReference type="GO" id="GO:0000272">
    <property type="term" value="P:polysaccharide catabolic process"/>
    <property type="evidence" value="ECO:0007669"/>
    <property type="project" value="UniProtKB-KW"/>
</dbReference>
<evidence type="ECO:0000256" key="1">
    <source>
        <dbReference type="ARBA" id="ARBA00000822"/>
    </source>
</evidence>
<dbReference type="EC" id="3.2.1.14" evidence="4"/>
<comment type="subcellular location">
    <subcellularLocation>
        <location evidence="2">Secreted</location>
    </subcellularLocation>
</comment>
<keyword evidence="12" id="KW-0624">Polysaccharide degradation</keyword>
<dbReference type="PANTHER" id="PTHR47700">
    <property type="entry name" value="V CHITINASE, PUTATIVE (AFU_ORTHOLOGUE AFUA_6G13720)-RELATED"/>
    <property type="match status" value="1"/>
</dbReference>
<dbReference type="CDD" id="cd00035">
    <property type="entry name" value="ChtBD1"/>
    <property type="match status" value="1"/>
</dbReference>
<evidence type="ECO:0000313" key="17">
    <source>
        <dbReference type="EMBL" id="KAK4465311.1"/>
    </source>
</evidence>
<dbReference type="Gene3D" id="3.30.60.10">
    <property type="entry name" value="Endochitinase-like"/>
    <property type="match status" value="1"/>
</dbReference>
<dbReference type="PROSITE" id="PS51782">
    <property type="entry name" value="LYSM"/>
    <property type="match status" value="2"/>
</dbReference>
<evidence type="ECO:0000256" key="7">
    <source>
        <dbReference type="ARBA" id="ARBA00022801"/>
    </source>
</evidence>
<dbReference type="Gene3D" id="3.10.350.10">
    <property type="entry name" value="LysM domain"/>
    <property type="match status" value="2"/>
</dbReference>
<dbReference type="Gene3D" id="3.20.20.80">
    <property type="entry name" value="Glycosidases"/>
    <property type="match status" value="1"/>
</dbReference>
<dbReference type="AlphaFoldDB" id="A0AAV9HX61"/>
<evidence type="ECO:0000256" key="3">
    <source>
        <dbReference type="ARBA" id="ARBA00008682"/>
    </source>
</evidence>
<dbReference type="InterPro" id="IPR053214">
    <property type="entry name" value="LysM12-like"/>
</dbReference>
<dbReference type="InterPro" id="IPR029070">
    <property type="entry name" value="Chitinase_insertion_sf"/>
</dbReference>
<evidence type="ECO:0000256" key="13">
    <source>
        <dbReference type="RuleBase" id="RU000489"/>
    </source>
</evidence>
<dbReference type="SUPFAM" id="SSF54556">
    <property type="entry name" value="Chitinase insertion domain"/>
    <property type="match status" value="1"/>
</dbReference>
<dbReference type="PROSITE" id="PS51910">
    <property type="entry name" value="GH18_2"/>
    <property type="match status" value="1"/>
</dbReference>
<dbReference type="InterPro" id="IPR036861">
    <property type="entry name" value="Endochitinase-like_sf"/>
</dbReference>
<dbReference type="PROSITE" id="PS01095">
    <property type="entry name" value="GH18_1"/>
    <property type="match status" value="1"/>
</dbReference>
<dbReference type="SUPFAM" id="SSF51445">
    <property type="entry name" value="(Trans)glycosidases"/>
    <property type="match status" value="1"/>
</dbReference>
<reference evidence="17" key="1">
    <citation type="journal article" date="2023" name="Mol. Phylogenet. Evol.">
        <title>Genome-scale phylogeny and comparative genomics of the fungal order Sordariales.</title>
        <authorList>
            <person name="Hensen N."/>
            <person name="Bonometti L."/>
            <person name="Westerberg I."/>
            <person name="Brannstrom I.O."/>
            <person name="Guillou S."/>
            <person name="Cros-Aarteil S."/>
            <person name="Calhoun S."/>
            <person name="Haridas S."/>
            <person name="Kuo A."/>
            <person name="Mondo S."/>
            <person name="Pangilinan J."/>
            <person name="Riley R."/>
            <person name="LaButti K."/>
            <person name="Andreopoulos B."/>
            <person name="Lipzen A."/>
            <person name="Chen C."/>
            <person name="Yan M."/>
            <person name="Daum C."/>
            <person name="Ng V."/>
            <person name="Clum A."/>
            <person name="Steindorff A."/>
            <person name="Ohm R.A."/>
            <person name="Martin F."/>
            <person name="Silar P."/>
            <person name="Natvig D.O."/>
            <person name="Lalanne C."/>
            <person name="Gautier V."/>
            <person name="Ament-Velasquez S.L."/>
            <person name="Kruys A."/>
            <person name="Hutchinson M.I."/>
            <person name="Powell A.J."/>
            <person name="Barry K."/>
            <person name="Miller A.N."/>
            <person name="Grigoriev I.V."/>
            <person name="Debuchy R."/>
            <person name="Gladieux P."/>
            <person name="Hiltunen Thoren M."/>
            <person name="Johannesson H."/>
        </authorList>
    </citation>
    <scope>NUCLEOTIDE SEQUENCE</scope>
    <source>
        <strain evidence="17">PSN324</strain>
    </source>
</reference>
<reference evidence="17" key="2">
    <citation type="submission" date="2023-06" db="EMBL/GenBank/DDBJ databases">
        <authorList>
            <consortium name="Lawrence Berkeley National Laboratory"/>
            <person name="Mondo S.J."/>
            <person name="Hensen N."/>
            <person name="Bonometti L."/>
            <person name="Westerberg I."/>
            <person name="Brannstrom I.O."/>
            <person name="Guillou S."/>
            <person name="Cros-Aarteil S."/>
            <person name="Calhoun S."/>
            <person name="Haridas S."/>
            <person name="Kuo A."/>
            <person name="Pangilinan J."/>
            <person name="Riley R."/>
            <person name="Labutti K."/>
            <person name="Andreopoulos B."/>
            <person name="Lipzen A."/>
            <person name="Chen C."/>
            <person name="Yanf M."/>
            <person name="Daum C."/>
            <person name="Ng V."/>
            <person name="Clum A."/>
            <person name="Steindorff A."/>
            <person name="Ohm R."/>
            <person name="Martin F."/>
            <person name="Silar P."/>
            <person name="Natvig D."/>
            <person name="Lalanne C."/>
            <person name="Gautier V."/>
            <person name="Ament-Velasquez S.L."/>
            <person name="Kruys A."/>
            <person name="Hutchinson M.I."/>
            <person name="Powell A.J."/>
            <person name="Barry K."/>
            <person name="Miller A.N."/>
            <person name="Grigoriev I.V."/>
            <person name="Debuchy R."/>
            <person name="Gladieux P."/>
            <person name="Thoren M.H."/>
            <person name="Johannesson H."/>
        </authorList>
    </citation>
    <scope>NUCLEOTIDE SEQUENCE</scope>
    <source>
        <strain evidence="17">PSN324</strain>
    </source>
</reference>
<dbReference type="SUPFAM" id="SSF57016">
    <property type="entry name" value="Plant lectins/antimicrobial peptides"/>
    <property type="match status" value="1"/>
</dbReference>
<keyword evidence="9" id="KW-0843">Virulence</keyword>
<evidence type="ECO:0000256" key="5">
    <source>
        <dbReference type="ARBA" id="ARBA00022525"/>
    </source>
</evidence>
<dbReference type="GO" id="GO:0005576">
    <property type="term" value="C:extracellular region"/>
    <property type="evidence" value="ECO:0007669"/>
    <property type="project" value="UniProtKB-SubCell"/>
</dbReference>
<dbReference type="Proteomes" id="UP001321749">
    <property type="component" value="Unassembled WGS sequence"/>
</dbReference>